<organism evidence="5 6">
    <name type="scientific">Gallibacterium anatis 12656/12</name>
    <dbReference type="NCBI Taxonomy" id="1195244"/>
    <lineage>
        <taxon>Bacteria</taxon>
        <taxon>Pseudomonadati</taxon>
        <taxon>Pseudomonadota</taxon>
        <taxon>Gammaproteobacteria</taxon>
        <taxon>Pasteurellales</taxon>
        <taxon>Pasteurellaceae</taxon>
        <taxon>Gallibacterium</taxon>
    </lineage>
</organism>
<comment type="caution">
    <text evidence="5">The sequence shown here is derived from an EMBL/GenBank/DDBJ whole genome shotgun (WGS) entry which is preliminary data.</text>
</comment>
<dbReference type="InterPro" id="IPR045455">
    <property type="entry name" value="NrS-1_pol-like_helicase"/>
</dbReference>
<evidence type="ECO:0000256" key="3">
    <source>
        <dbReference type="ARBA" id="ARBA00022840"/>
    </source>
</evidence>
<evidence type="ECO:0000313" key="5">
    <source>
        <dbReference type="EMBL" id="ERF78246.1"/>
    </source>
</evidence>
<evidence type="ECO:0000313" key="6">
    <source>
        <dbReference type="Proteomes" id="UP000016529"/>
    </source>
</evidence>
<name>U1H1E6_9PAST</name>
<evidence type="ECO:0000256" key="2">
    <source>
        <dbReference type="ARBA" id="ARBA00022801"/>
    </source>
</evidence>
<reference evidence="5 6" key="1">
    <citation type="journal article" date="2013" name="Genome Announc.">
        <title>Draft Genome Sequence of Gallibacterium anatis bv. haemolytica 12656-12 Liver, an Isolate Obtained from the Liver of a Septicemic Chicken.</title>
        <authorList>
            <person name="Kudirkiene E."/>
            <person name="Christensen H."/>
            <person name="Bojesen A.M."/>
        </authorList>
    </citation>
    <scope>NUCLEOTIDE SEQUENCE [LARGE SCALE GENOMIC DNA]</scope>
    <source>
        <strain evidence="5">12656/12</strain>
    </source>
</reference>
<dbReference type="SMART" id="SM00885">
    <property type="entry name" value="D5_N"/>
    <property type="match status" value="1"/>
</dbReference>
<dbReference type="RefSeq" id="WP_021461807.1">
    <property type="nucleotide sequence ID" value="NZ_AVOX01000029.1"/>
</dbReference>
<dbReference type="Gene3D" id="3.40.50.300">
    <property type="entry name" value="P-loop containing nucleotide triphosphate hydrolases"/>
    <property type="match status" value="1"/>
</dbReference>
<keyword evidence="1" id="KW-0547">Nucleotide-binding</keyword>
<keyword evidence="3" id="KW-0067">ATP-binding</keyword>
<dbReference type="GO" id="GO:0005524">
    <property type="term" value="F:ATP binding"/>
    <property type="evidence" value="ECO:0007669"/>
    <property type="project" value="UniProtKB-KW"/>
</dbReference>
<dbReference type="PATRIC" id="fig|1195244.3.peg.1405"/>
<dbReference type="InterPro" id="IPR051620">
    <property type="entry name" value="ORF904-like_C"/>
</dbReference>
<dbReference type="PROSITE" id="PS51206">
    <property type="entry name" value="SF3_HELICASE_1"/>
    <property type="match status" value="1"/>
</dbReference>
<gene>
    <name evidence="5" type="ORF">N561_07280</name>
</gene>
<dbReference type="Proteomes" id="UP000016529">
    <property type="component" value="Unassembled WGS sequence"/>
</dbReference>
<dbReference type="Gene3D" id="1.10.10.10">
    <property type="entry name" value="Winged helix-like DNA-binding domain superfamily/Winged helix DNA-binding domain"/>
    <property type="match status" value="1"/>
</dbReference>
<evidence type="ECO:0000256" key="1">
    <source>
        <dbReference type="ARBA" id="ARBA00022741"/>
    </source>
</evidence>
<dbReference type="PANTHER" id="PTHR35372:SF2">
    <property type="entry name" value="SF3 HELICASE DOMAIN-CONTAINING PROTEIN"/>
    <property type="match status" value="1"/>
</dbReference>
<dbReference type="Pfam" id="PF08706">
    <property type="entry name" value="D5_N"/>
    <property type="match status" value="1"/>
</dbReference>
<sequence length="607" mass="69130">MKTKLKNAPFLKDQPNEPLTEMLILAGAEAWQAWGKEGKGQGWHLLTELIKGDHKQKPVILGGEQLEEISRLRLAPEKQKFVRICQFGELTQSQISAICLNLAKHSEAETVSLCDNIGQLRENLSDYIARLRNDEEAKQYAEQVAELSEAPQKTAPLDFESEKPTQPEIVDAFLNWTDKPIRQDTNTGKVYEYNGLYWETLSEREQQRKIMLFYKAHKFRKYTARSLKAIADLVAVEVEKLPTASPDFIGFQNGVLNKKTGEFLPHHIEHYLRSVESFDCNIQSKNTPHFDDWLDFVSNESESRKQAILAGLYMVLTNRHEWGLFLEATGVAGAGKSVFSQIASIINGKENTSYISLHELEDDRKRAMLIGKSLAISPDQKPYKGSADELKAITGGDSVTVKLVYVDNFAIKLNPVFMLVTNYPLLFTDRNGGIARRRIIIPFERAITKEKKDVNFIEKVRGEVYGIVNKLLALFPEPEQARAILEAYKELDEGQGIKREANHLIDFLRHFRLTEERKGALRIGSARSKALNRADILHNDTLYSAYLFYCQCHNLGALNLLSFKNALSDAFKEAGEKMPYSEKMYNGYPTSNAHWKHRELSVRQWEG</sequence>
<keyword evidence="2" id="KW-0378">Hydrolase</keyword>
<dbReference type="InterPro" id="IPR014015">
    <property type="entry name" value="Helicase_SF3_DNA-vir"/>
</dbReference>
<dbReference type="InterPro" id="IPR027417">
    <property type="entry name" value="P-loop_NTPase"/>
</dbReference>
<dbReference type="SUPFAM" id="SSF52540">
    <property type="entry name" value="P-loop containing nucleoside triphosphate hydrolases"/>
    <property type="match status" value="1"/>
</dbReference>
<proteinExistence type="predicted"/>
<dbReference type="Pfam" id="PF19263">
    <property type="entry name" value="DUF5906"/>
    <property type="match status" value="1"/>
</dbReference>
<dbReference type="GO" id="GO:0016787">
    <property type="term" value="F:hydrolase activity"/>
    <property type="evidence" value="ECO:0007669"/>
    <property type="project" value="UniProtKB-KW"/>
</dbReference>
<dbReference type="EMBL" id="AVOX01000029">
    <property type="protein sequence ID" value="ERF78246.1"/>
    <property type="molecule type" value="Genomic_DNA"/>
</dbReference>
<dbReference type="InterPro" id="IPR036388">
    <property type="entry name" value="WH-like_DNA-bd_sf"/>
</dbReference>
<accession>U1H1E6</accession>
<feature type="domain" description="SF3 helicase" evidence="4">
    <location>
        <begin position="300"/>
        <end position="456"/>
    </location>
</feature>
<evidence type="ECO:0000259" key="4">
    <source>
        <dbReference type="PROSITE" id="PS51206"/>
    </source>
</evidence>
<dbReference type="AlphaFoldDB" id="U1H1E6"/>
<dbReference type="PANTHER" id="PTHR35372">
    <property type="entry name" value="ATP BINDING PROTEIN-RELATED"/>
    <property type="match status" value="1"/>
</dbReference>
<protein>
    <recommendedName>
        <fullName evidence="4">SF3 helicase domain-containing protein</fullName>
    </recommendedName>
</protein>
<dbReference type="InterPro" id="IPR014818">
    <property type="entry name" value="Phage/plasmid_primase_P4_C"/>
</dbReference>